<reference evidence="11" key="2">
    <citation type="submission" date="2024-08" db="UniProtKB">
        <authorList>
            <consortium name="EnsemblMetazoa"/>
        </authorList>
    </citation>
    <scope>IDENTIFICATION</scope>
</reference>
<reference evidence="12" key="1">
    <citation type="journal article" date="2013" name="Genome Biol.">
        <title>Draft genome of the mountain pine beetle, Dendroctonus ponderosae Hopkins, a major forest pest.</title>
        <authorList>
            <person name="Keeling C.I."/>
            <person name="Yuen M.M."/>
            <person name="Liao N.Y."/>
            <person name="Docking T.R."/>
            <person name="Chan S.K."/>
            <person name="Taylor G.A."/>
            <person name="Palmquist D.L."/>
            <person name="Jackman S.D."/>
            <person name="Nguyen A."/>
            <person name="Li M."/>
            <person name="Henderson H."/>
            <person name="Janes J.K."/>
            <person name="Zhao Y."/>
            <person name="Pandoh P."/>
            <person name="Moore R."/>
            <person name="Sperling F.A."/>
            <person name="Huber D.P."/>
            <person name="Birol I."/>
            <person name="Jones S.J."/>
            <person name="Bohlmann J."/>
        </authorList>
    </citation>
    <scope>NUCLEOTIDE SEQUENCE</scope>
</reference>
<evidence type="ECO:0000256" key="10">
    <source>
        <dbReference type="RuleBase" id="RU351113"/>
    </source>
</evidence>
<accession>A0AAR5PY03</accession>
<dbReference type="GO" id="GO:0004984">
    <property type="term" value="F:olfactory receptor activity"/>
    <property type="evidence" value="ECO:0007669"/>
    <property type="project" value="InterPro"/>
</dbReference>
<feature type="transmembrane region" description="Helical" evidence="10">
    <location>
        <begin position="124"/>
        <end position="149"/>
    </location>
</feature>
<dbReference type="KEGG" id="dpa:109541461"/>
<keyword evidence="9 10" id="KW-0807">Transducer</keyword>
<evidence type="ECO:0000256" key="8">
    <source>
        <dbReference type="ARBA" id="ARBA00023170"/>
    </source>
</evidence>
<protein>
    <recommendedName>
        <fullName evidence="10">Odorant receptor</fullName>
    </recommendedName>
</protein>
<feature type="transmembrane region" description="Helical" evidence="10">
    <location>
        <begin position="33"/>
        <end position="55"/>
    </location>
</feature>
<keyword evidence="8 10" id="KW-0675">Receptor</keyword>
<comment type="caution">
    <text evidence="10">Lacks conserved residue(s) required for the propagation of feature annotation.</text>
</comment>
<evidence type="ECO:0000256" key="4">
    <source>
        <dbReference type="ARBA" id="ARBA00022692"/>
    </source>
</evidence>
<keyword evidence="6 10" id="KW-1133">Transmembrane helix</keyword>
<evidence type="ECO:0000256" key="6">
    <source>
        <dbReference type="ARBA" id="ARBA00022989"/>
    </source>
</evidence>
<dbReference type="PANTHER" id="PTHR21137">
    <property type="entry name" value="ODORANT RECEPTOR"/>
    <property type="match status" value="1"/>
</dbReference>
<keyword evidence="12" id="KW-1185">Reference proteome</keyword>
<dbReference type="Proteomes" id="UP000019118">
    <property type="component" value="Unassembled WGS sequence"/>
</dbReference>
<sequence>MAISLYMVAKWFMLPTGVWKLSISPNPSTRTIYSIYSVVIQSLYIMYNASMLIRLIQMWGKYPMAELYVFLTLTILILEINYKIMIYLKNGIPQMFATVIEREESVLNSEDGEMKKIYLSRVKYYKFATFCQCFCSGFGISWFVIINIYTKYYMQVKVDHFMYELWFPFDKEKHDTFVAGYNVVMAFYGFLFNCASQTPLQTLMVFSAAQLEILQLKLSRSFEETVSSEEAKLEHVKKLIREHQFLIQFVTNLNEAIKYTILLEFAVESVHGAGALLQLISTKKAIEIPYALMYLSLLVINMSALAWSANEVTTQSENVTVGVYGSNWTAQSAPLKKLLLMVLMRAQKPLSIDVGPFRPMNNEAALMTAKGSYTYAQFMIHSRSISK</sequence>
<proteinExistence type="inferred from homology"/>
<feature type="transmembrane region" description="Helical" evidence="10">
    <location>
        <begin position="67"/>
        <end position="88"/>
    </location>
</feature>
<keyword evidence="3 10" id="KW-0716">Sensory transduction</keyword>
<dbReference type="RefSeq" id="XP_019765879.1">
    <property type="nucleotide sequence ID" value="XM_019910320.2"/>
</dbReference>
<evidence type="ECO:0000256" key="2">
    <source>
        <dbReference type="ARBA" id="ARBA00022475"/>
    </source>
</evidence>
<name>A0AAR5PY03_DENPD</name>
<dbReference type="InterPro" id="IPR004117">
    <property type="entry name" value="7tm6_olfct_rcpt"/>
</dbReference>
<evidence type="ECO:0000256" key="9">
    <source>
        <dbReference type="ARBA" id="ARBA00023224"/>
    </source>
</evidence>
<evidence type="ECO:0000256" key="5">
    <source>
        <dbReference type="ARBA" id="ARBA00022725"/>
    </source>
</evidence>
<keyword evidence="2" id="KW-1003">Cell membrane</keyword>
<evidence type="ECO:0000256" key="3">
    <source>
        <dbReference type="ARBA" id="ARBA00022606"/>
    </source>
</evidence>
<evidence type="ECO:0000256" key="7">
    <source>
        <dbReference type="ARBA" id="ARBA00023136"/>
    </source>
</evidence>
<dbReference type="GO" id="GO:0007165">
    <property type="term" value="P:signal transduction"/>
    <property type="evidence" value="ECO:0007669"/>
    <property type="project" value="UniProtKB-KW"/>
</dbReference>
<dbReference type="GO" id="GO:0005549">
    <property type="term" value="F:odorant binding"/>
    <property type="evidence" value="ECO:0007669"/>
    <property type="project" value="InterPro"/>
</dbReference>
<dbReference type="PANTHER" id="PTHR21137:SF35">
    <property type="entry name" value="ODORANT RECEPTOR 19A-RELATED"/>
    <property type="match status" value="1"/>
</dbReference>
<evidence type="ECO:0000313" key="11">
    <source>
        <dbReference type="EnsemblMetazoa" id="XP_019765879.1"/>
    </source>
</evidence>
<evidence type="ECO:0000313" key="12">
    <source>
        <dbReference type="Proteomes" id="UP000019118"/>
    </source>
</evidence>
<dbReference type="Pfam" id="PF02949">
    <property type="entry name" value="7tm_6"/>
    <property type="match status" value="1"/>
</dbReference>
<keyword evidence="7 10" id="KW-0472">Membrane</keyword>
<comment type="similarity">
    <text evidence="10">Belongs to the insect chemoreceptor superfamily. Heteromeric odorant receptor channel (TC 1.A.69) family.</text>
</comment>
<dbReference type="AlphaFoldDB" id="A0AAR5PY03"/>
<dbReference type="EnsemblMetazoa" id="XM_019910320.1">
    <property type="protein sequence ID" value="XP_019765879.1"/>
    <property type="gene ID" value="LOC109541461"/>
</dbReference>
<organism evidence="11 12">
    <name type="scientific">Dendroctonus ponderosae</name>
    <name type="common">Mountain pine beetle</name>
    <dbReference type="NCBI Taxonomy" id="77166"/>
    <lineage>
        <taxon>Eukaryota</taxon>
        <taxon>Metazoa</taxon>
        <taxon>Ecdysozoa</taxon>
        <taxon>Arthropoda</taxon>
        <taxon>Hexapoda</taxon>
        <taxon>Insecta</taxon>
        <taxon>Pterygota</taxon>
        <taxon>Neoptera</taxon>
        <taxon>Endopterygota</taxon>
        <taxon>Coleoptera</taxon>
        <taxon>Polyphaga</taxon>
        <taxon>Cucujiformia</taxon>
        <taxon>Curculionidae</taxon>
        <taxon>Scolytinae</taxon>
        <taxon>Dendroctonus</taxon>
    </lineage>
</organism>
<dbReference type="GO" id="GO:0005886">
    <property type="term" value="C:plasma membrane"/>
    <property type="evidence" value="ECO:0007669"/>
    <property type="project" value="UniProtKB-SubCell"/>
</dbReference>
<dbReference type="GeneID" id="109541461"/>
<evidence type="ECO:0000256" key="1">
    <source>
        <dbReference type="ARBA" id="ARBA00004651"/>
    </source>
</evidence>
<comment type="subcellular location">
    <subcellularLocation>
        <location evidence="1 10">Cell membrane</location>
        <topology evidence="1 10">Multi-pass membrane protein</topology>
    </subcellularLocation>
</comment>
<keyword evidence="5 10" id="KW-0552">Olfaction</keyword>
<keyword evidence="4 10" id="KW-0812">Transmembrane</keyword>